<dbReference type="Pfam" id="PF00873">
    <property type="entry name" value="ACR_tran"/>
    <property type="match status" value="1"/>
</dbReference>
<feature type="transmembrane region" description="Helical" evidence="1">
    <location>
        <begin position="385"/>
        <end position="407"/>
    </location>
</feature>
<feature type="transmembrane region" description="Helical" evidence="1">
    <location>
        <begin position="427"/>
        <end position="448"/>
    </location>
</feature>
<feature type="transmembrane region" description="Helical" evidence="1">
    <location>
        <begin position="335"/>
        <end position="352"/>
    </location>
</feature>
<dbReference type="RefSeq" id="WP_180136763.1">
    <property type="nucleotide sequence ID" value="NZ_CAADHO010000001.1"/>
</dbReference>
<dbReference type="InterPro" id="IPR001036">
    <property type="entry name" value="Acrflvin-R"/>
</dbReference>
<keyword evidence="3" id="KW-1185">Reference proteome</keyword>
<dbReference type="PANTHER" id="PTHR32063">
    <property type="match status" value="1"/>
</dbReference>
<dbReference type="Proteomes" id="UP000507962">
    <property type="component" value="Unassembled WGS sequence"/>
</dbReference>
<feature type="transmembrane region" description="Helical" evidence="1">
    <location>
        <begin position="961"/>
        <end position="981"/>
    </location>
</feature>
<dbReference type="InterPro" id="IPR027463">
    <property type="entry name" value="AcrB_DN_DC_subdom"/>
</dbReference>
<organism evidence="2 3">
    <name type="scientific">Desulfoluna butyratoxydans</name>
    <dbReference type="NCBI Taxonomy" id="231438"/>
    <lineage>
        <taxon>Bacteria</taxon>
        <taxon>Pseudomonadati</taxon>
        <taxon>Thermodesulfobacteriota</taxon>
        <taxon>Desulfobacteria</taxon>
        <taxon>Desulfobacterales</taxon>
        <taxon>Desulfolunaceae</taxon>
        <taxon>Desulfoluna</taxon>
    </lineage>
</organism>
<dbReference type="SUPFAM" id="SSF82693">
    <property type="entry name" value="Multidrug efflux transporter AcrB pore domain, PN1, PN2, PC1 and PC2 subdomains"/>
    <property type="match status" value="2"/>
</dbReference>
<proteinExistence type="predicted"/>
<protein>
    <submittedName>
        <fullName evidence="2">Acriflavin resistance protein</fullName>
    </submittedName>
</protein>
<dbReference type="Gene3D" id="3.30.70.1320">
    <property type="entry name" value="Multidrug efflux transporter AcrB pore domain like"/>
    <property type="match status" value="1"/>
</dbReference>
<dbReference type="Gene3D" id="1.20.1640.10">
    <property type="entry name" value="Multidrug efflux transporter AcrB transmembrane domain"/>
    <property type="match status" value="2"/>
</dbReference>
<keyword evidence="1" id="KW-1133">Transmembrane helix</keyword>
<feature type="transmembrane region" description="Helical" evidence="1">
    <location>
        <begin position="517"/>
        <end position="537"/>
    </location>
</feature>
<feature type="transmembrane region" description="Helical" evidence="1">
    <location>
        <begin position="358"/>
        <end position="378"/>
    </location>
</feature>
<feature type="transmembrane region" description="Helical" evidence="1">
    <location>
        <begin position="460"/>
        <end position="486"/>
    </location>
</feature>
<dbReference type="PANTHER" id="PTHR32063:SF18">
    <property type="entry name" value="CATION EFFLUX SYSTEM PROTEIN"/>
    <property type="match status" value="1"/>
</dbReference>
<dbReference type="AlphaFoldDB" id="A0A4U8YGF8"/>
<dbReference type="GO" id="GO:0005886">
    <property type="term" value="C:plasma membrane"/>
    <property type="evidence" value="ECO:0007669"/>
    <property type="project" value="TreeGrafter"/>
</dbReference>
<reference evidence="2 3" key="1">
    <citation type="submission" date="2019-03" db="EMBL/GenBank/DDBJ databases">
        <authorList>
            <person name="Nijsse B."/>
        </authorList>
    </citation>
    <scope>NUCLEOTIDE SEQUENCE [LARGE SCALE GENOMIC DNA]</scope>
    <source>
        <strain evidence="2">Desulfoluna butyratoxydans MSL71</strain>
    </source>
</reference>
<feature type="transmembrane region" description="Helical" evidence="1">
    <location>
        <begin position="12"/>
        <end position="31"/>
    </location>
</feature>
<dbReference type="Gene3D" id="3.30.2090.10">
    <property type="entry name" value="Multidrug efflux transporter AcrB TolC docking domain, DN and DC subdomains"/>
    <property type="match status" value="2"/>
</dbReference>
<dbReference type="SUPFAM" id="SSF82714">
    <property type="entry name" value="Multidrug efflux transporter AcrB TolC docking domain, DN and DC subdomains"/>
    <property type="match status" value="2"/>
</dbReference>
<evidence type="ECO:0000313" key="2">
    <source>
        <dbReference type="EMBL" id="VFQ42521.1"/>
    </source>
</evidence>
<keyword evidence="1" id="KW-0812">Transmembrane</keyword>
<dbReference type="Gene3D" id="3.30.70.1440">
    <property type="entry name" value="Multidrug efflux transporter AcrB pore domain"/>
    <property type="match status" value="1"/>
</dbReference>
<feature type="transmembrane region" description="Helical" evidence="1">
    <location>
        <begin position="987"/>
        <end position="1009"/>
    </location>
</feature>
<accession>A0A4U8YGF8</accession>
<evidence type="ECO:0000256" key="1">
    <source>
        <dbReference type="SAM" id="Phobius"/>
    </source>
</evidence>
<feature type="transmembrane region" description="Helical" evidence="1">
    <location>
        <begin position="911"/>
        <end position="932"/>
    </location>
</feature>
<gene>
    <name evidence="2" type="ORF">MSL71_1420</name>
</gene>
<evidence type="ECO:0000313" key="3">
    <source>
        <dbReference type="Proteomes" id="UP000507962"/>
    </source>
</evidence>
<dbReference type="PRINTS" id="PR00702">
    <property type="entry name" value="ACRIFLAVINRP"/>
</dbReference>
<feature type="transmembrane region" description="Helical" evidence="1">
    <location>
        <begin position="885"/>
        <end position="905"/>
    </location>
</feature>
<dbReference type="EMBL" id="CAADHO010000001">
    <property type="protein sequence ID" value="VFQ42521.1"/>
    <property type="molecule type" value="Genomic_DNA"/>
</dbReference>
<keyword evidence="1" id="KW-0472">Membrane</keyword>
<dbReference type="SUPFAM" id="SSF82866">
    <property type="entry name" value="Multidrug efflux transporter AcrB transmembrane domain"/>
    <property type="match status" value="2"/>
</dbReference>
<sequence>MITRFAIKNSVLVYTVLGLLFLSGVTIFKSLPRDDMPPFLIRTINVVTTYPGASPERVVNLISDRIEKAVQEVPEVDYITSESRTGISIININLLESTTDLQPIFDRIRRKVEAVEPDLPDGSHVRVDDELGDVFGIILGIIADGYTPAELSDLADDVRDELIKLPASAKVEIQGAQEERIYVSFSNERLAAVGLSKNKLQEIISATNIVVPGGDILADGRRIILEPTGNFQSLEDLSEIVVASSGGRVLKLGDIADITRGYTDPRESIVKINGREGLAIGVNLMKGGNILSLGSQVDAKVAELLADLPYGVEIFRVASQDTVVAKSVNDFTSNLVQAVVIVLLTMLAFLGLRTGLVVASLIPATMVTTLLLMSFAGVGLNKVSLASLIIALGMLVDNAIVMSESIMVKMEGGDSPVDAAVDSAKELTVPLLTSSLTTSAAFMAFWLAESVMGEIMGQIFVVLTIALICSWLLTLSMVALLCIKAIRVTTGEEKETLFTRFAGRYRTALELALRRPWLTIGGIVTIFVVCMGMFRFIPFIFMPPSDRPLVTVNVELPMGTDIQRTQEIVSGVNNFIQKNMAPDDKGGEGVVSWSTYTGEGAPKYDLGYVAPEASPNNAHILINTTSDEASTPVIEALEAYFLATWPDAKYKVSRLVSGGGSADPVEVRIIGREAETLYRIAETVKAELARIPGATNISDDWGLLSKKLVVKVDPIKSQMAGLTNQDIAVALETELSGSSTGSYREGEDAIPIIMRENRSGTLSVEEIEGLSITSRSTGKSIPLTQVAEISTEWQSGKILRRDLNVTQTITCDVRGDTTASSVFKAITPWLDEASAGWPAGTRYELGGDAEGSSDAMGAVVEKLPWSGVIIVLLLIWQFNSLKKPLIILLTIPLGLIGVIIGMLITGSYFGFMAFLGVISLAGIVINNAIVLLDRIRIEEEELKKEPAQAIVDAACQRFRPILLTTATTSLGLLPLWLGGGIMWEPMAISILFGLLFSTVLTLIFVPVMYSRFYGVKM</sequence>
<dbReference type="Gene3D" id="3.30.70.1430">
    <property type="entry name" value="Multidrug efflux transporter AcrB pore domain"/>
    <property type="match status" value="2"/>
</dbReference>
<name>A0A4U8YGF8_9BACT</name>
<dbReference type="GO" id="GO:0042910">
    <property type="term" value="F:xenobiotic transmembrane transporter activity"/>
    <property type="evidence" value="ECO:0007669"/>
    <property type="project" value="TreeGrafter"/>
</dbReference>